<dbReference type="Pfam" id="PF07859">
    <property type="entry name" value="Abhydrolase_3"/>
    <property type="match status" value="1"/>
</dbReference>
<evidence type="ECO:0000313" key="3">
    <source>
        <dbReference type="EMBL" id="KIW87179.1"/>
    </source>
</evidence>
<keyword evidence="4" id="KW-1185">Reference proteome</keyword>
<dbReference type="Gene3D" id="3.40.50.1820">
    <property type="entry name" value="alpha/beta hydrolase"/>
    <property type="match status" value="1"/>
</dbReference>
<dbReference type="VEuPathDB" id="FungiDB:Z519_12290"/>
<dbReference type="InterPro" id="IPR029058">
    <property type="entry name" value="AB_hydrolase_fold"/>
</dbReference>
<dbReference type="SUPFAM" id="SSF53474">
    <property type="entry name" value="alpha/beta-Hydrolases"/>
    <property type="match status" value="1"/>
</dbReference>
<dbReference type="HOGENOM" id="CLU_067136_0_0_1"/>
<dbReference type="RefSeq" id="XP_016613848.1">
    <property type="nucleotide sequence ID" value="XM_016769996.1"/>
</dbReference>
<evidence type="ECO:0000259" key="2">
    <source>
        <dbReference type="Pfam" id="PF07859"/>
    </source>
</evidence>
<keyword evidence="1" id="KW-0378">Hydrolase</keyword>
<dbReference type="PANTHER" id="PTHR48081:SF8">
    <property type="entry name" value="ALPHA_BETA HYDROLASE FOLD-3 DOMAIN-CONTAINING PROTEIN-RELATED"/>
    <property type="match status" value="1"/>
</dbReference>
<dbReference type="GeneID" id="27705218"/>
<dbReference type="Proteomes" id="UP000053789">
    <property type="component" value="Unassembled WGS sequence"/>
</dbReference>
<sequence>MVYLISLIVRQPIKFFCFSYTFLAEAIISLLKRVLVPNFPRYQSLRTELQRAYLASASIYLPNIVHRLPVQNCPKSKAREVGQGWTGYVVPGSRDLAEFCGGVAATDRKAVVLYVHGGGYARGEARQYLRYYERWVREAAKAGLDLIFLTVEYTLSTEATHPRQRDECLAAYRYLLDEGISPMQILLMGDSAGAALSIMLGLELDRLGLPQPSGTILISPWLDCSLRQYEGGCPLVATDYVVTANQSVPMMYKMFLGDLPGDSPDVNPLFRPAEGIKCLSPQLILVGGAEFAMQDGRDWSYLCREAGLKHEMVVEWGQLHIFAMGSRWIEPQVRRRTDEKIISWILACIKSAS</sequence>
<reference evidence="3" key="1">
    <citation type="submission" date="2015-01" db="EMBL/GenBank/DDBJ databases">
        <title>The Genome Sequence of Cladophialophora bantiana CBS 173.52.</title>
        <authorList>
            <consortium name="The Broad Institute Genomics Platform"/>
            <person name="Cuomo C."/>
            <person name="de Hoog S."/>
            <person name="Gorbushina A."/>
            <person name="Stielow B."/>
            <person name="Teixiera M."/>
            <person name="Abouelleil A."/>
            <person name="Chapman S.B."/>
            <person name="Priest M."/>
            <person name="Young S.K."/>
            <person name="Wortman J."/>
            <person name="Nusbaum C."/>
            <person name="Birren B."/>
        </authorList>
    </citation>
    <scope>NUCLEOTIDE SEQUENCE [LARGE SCALE GENOMIC DNA]</scope>
    <source>
        <strain evidence="3">CBS 173.52</strain>
    </source>
</reference>
<accession>A0A0D2HS28</accession>
<dbReference type="AlphaFoldDB" id="A0A0D2HS28"/>
<dbReference type="PANTHER" id="PTHR48081">
    <property type="entry name" value="AB HYDROLASE SUPERFAMILY PROTEIN C4A8.06C"/>
    <property type="match status" value="1"/>
</dbReference>
<feature type="domain" description="Alpha/beta hydrolase fold-3" evidence="2">
    <location>
        <begin position="112"/>
        <end position="323"/>
    </location>
</feature>
<dbReference type="InterPro" id="IPR013094">
    <property type="entry name" value="AB_hydrolase_3"/>
</dbReference>
<protein>
    <recommendedName>
        <fullName evidence="2">Alpha/beta hydrolase fold-3 domain-containing protein</fullName>
    </recommendedName>
</protein>
<evidence type="ECO:0000313" key="4">
    <source>
        <dbReference type="Proteomes" id="UP000053789"/>
    </source>
</evidence>
<proteinExistence type="predicted"/>
<dbReference type="InterPro" id="IPR050300">
    <property type="entry name" value="GDXG_lipolytic_enzyme"/>
</dbReference>
<dbReference type="EMBL" id="KN847006">
    <property type="protein sequence ID" value="KIW87179.1"/>
    <property type="molecule type" value="Genomic_DNA"/>
</dbReference>
<gene>
    <name evidence="3" type="ORF">Z519_12290</name>
</gene>
<evidence type="ECO:0000256" key="1">
    <source>
        <dbReference type="ARBA" id="ARBA00022801"/>
    </source>
</evidence>
<dbReference type="OrthoDB" id="2152029at2759"/>
<organism evidence="3 4">
    <name type="scientific">Cladophialophora bantiana (strain ATCC 10958 / CBS 173.52 / CDC B-1940 / NIH 8579)</name>
    <name type="common">Xylohypha bantiana</name>
    <dbReference type="NCBI Taxonomy" id="1442370"/>
    <lineage>
        <taxon>Eukaryota</taxon>
        <taxon>Fungi</taxon>
        <taxon>Dikarya</taxon>
        <taxon>Ascomycota</taxon>
        <taxon>Pezizomycotina</taxon>
        <taxon>Eurotiomycetes</taxon>
        <taxon>Chaetothyriomycetidae</taxon>
        <taxon>Chaetothyriales</taxon>
        <taxon>Herpotrichiellaceae</taxon>
        <taxon>Cladophialophora</taxon>
    </lineage>
</organism>
<name>A0A0D2HS28_CLAB1</name>
<dbReference type="GO" id="GO:0016787">
    <property type="term" value="F:hydrolase activity"/>
    <property type="evidence" value="ECO:0007669"/>
    <property type="project" value="UniProtKB-KW"/>
</dbReference>